<feature type="compositionally biased region" description="Basic and acidic residues" evidence="1">
    <location>
        <begin position="1"/>
        <end position="14"/>
    </location>
</feature>
<evidence type="ECO:0000256" key="1">
    <source>
        <dbReference type="SAM" id="MobiDB-lite"/>
    </source>
</evidence>
<keyword evidence="2" id="KW-0472">Membrane</keyword>
<keyword evidence="5" id="KW-1185">Reference proteome</keyword>
<dbReference type="Pfam" id="PF12229">
    <property type="entry name" value="PG_binding_4"/>
    <property type="match status" value="1"/>
</dbReference>
<gene>
    <name evidence="4" type="ORF">B0I33_103540</name>
</gene>
<keyword evidence="2" id="KW-0812">Transmembrane</keyword>
<evidence type="ECO:0000313" key="4">
    <source>
        <dbReference type="EMBL" id="PRX49503.1"/>
    </source>
</evidence>
<evidence type="ECO:0000313" key="5">
    <source>
        <dbReference type="Proteomes" id="UP000238362"/>
    </source>
</evidence>
<evidence type="ECO:0000256" key="2">
    <source>
        <dbReference type="SAM" id="Phobius"/>
    </source>
</evidence>
<dbReference type="RefSeq" id="WP_245900516.1">
    <property type="nucleotide sequence ID" value="NZ_PVNH01000003.1"/>
</dbReference>
<dbReference type="PANTHER" id="PTHR35788">
    <property type="entry name" value="EXPORTED PROTEIN-RELATED"/>
    <property type="match status" value="1"/>
</dbReference>
<dbReference type="InterPro" id="IPR022029">
    <property type="entry name" value="YoaR-like_PG-bd"/>
</dbReference>
<feature type="region of interest" description="Disordered" evidence="1">
    <location>
        <begin position="578"/>
        <end position="602"/>
    </location>
</feature>
<feature type="region of interest" description="Disordered" evidence="1">
    <location>
        <begin position="1"/>
        <end position="40"/>
    </location>
</feature>
<comment type="caution">
    <text evidence="4">The sequence shown here is derived from an EMBL/GenBank/DDBJ whole genome shotgun (WGS) entry which is preliminary data.</text>
</comment>
<dbReference type="InterPro" id="IPR007391">
    <property type="entry name" value="Vancomycin_resist_VanW"/>
</dbReference>
<dbReference type="AlphaFoldDB" id="A0A2T0LZG4"/>
<proteinExistence type="predicted"/>
<sequence length="637" mass="67961">MPQDRQWPESHNEQTDVLPAVQARPGQGYAHQGHAHNATEATQNFSADSLATQQFHPAHPGATERIAATPGPDGQEPAARNRFRKPAIIAGAVFGVLALVYGIDLLVTQGSVPRGVTVTGVEVGGMSQHDAEEKLRAEIEPRLTEPVRYVAGAVEDSFDPKAAGLGLDWSATLEQAGDQPLNPITRITSFFTTREVGVVTQAEPNQLDNAIAELRGTIDREPVEGNVTFEGATPVPVEPKQGQELDAEGAKAAIIGQWASGGPVTLPVRETPVQVTAEAVRTALEQIAKPAVSGPVIVHGEGKDGTLEPEEIAAGLSFKAEKDTLKPQLDRKKIIAGVQPELASTEQEGKDAEIVFEGGEPTVVPSQEGNVIKWDKTLKPLLDVLKKTEGRELDAVYEKKPAKVTTEEANKLGINEVISEFTTGGFAPDSGVNIRVVAEEVDGAIVKPGETFSLNGHTGPRGTAQGYVPAGIIENGQPGEAVGGGISQFATTLYNASYFAGMTDAGHREHSYYISRYPMGREATVFQNPDGSSVIDLKFTNNTPTGVAIQTIWTPSSITVRLWGTKHYEVESVTGERTNIVPPGTTEGPKENCHPSGGAEGFTVTDTRIIRDADSGEVVRREPRTVVYNPRDKVVCK</sequence>
<dbReference type="InterPro" id="IPR052913">
    <property type="entry name" value="Glycopeptide_resist_protein"/>
</dbReference>
<dbReference type="EMBL" id="PVNH01000003">
    <property type="protein sequence ID" value="PRX49503.1"/>
    <property type="molecule type" value="Genomic_DNA"/>
</dbReference>
<protein>
    <submittedName>
        <fullName evidence="4">Vancomycin resistance protein YoaR</fullName>
    </submittedName>
</protein>
<organism evidence="4 5">
    <name type="scientific">Prauserella shujinwangii</name>
    <dbReference type="NCBI Taxonomy" id="1453103"/>
    <lineage>
        <taxon>Bacteria</taxon>
        <taxon>Bacillati</taxon>
        <taxon>Actinomycetota</taxon>
        <taxon>Actinomycetes</taxon>
        <taxon>Pseudonocardiales</taxon>
        <taxon>Pseudonocardiaceae</taxon>
        <taxon>Prauserella</taxon>
    </lineage>
</organism>
<dbReference type="Pfam" id="PF04294">
    <property type="entry name" value="VanW"/>
    <property type="match status" value="1"/>
</dbReference>
<name>A0A2T0LZG4_9PSEU</name>
<feature type="domain" description="YoaR-like putative peptidoglycan binding" evidence="3">
    <location>
        <begin position="320"/>
        <end position="393"/>
    </location>
</feature>
<reference evidence="4 5" key="1">
    <citation type="submission" date="2018-03" db="EMBL/GenBank/DDBJ databases">
        <title>Genomic Encyclopedia of Type Strains, Phase III (KMG-III): the genomes of soil and plant-associated and newly described type strains.</title>
        <authorList>
            <person name="Whitman W."/>
        </authorList>
    </citation>
    <scope>NUCLEOTIDE SEQUENCE [LARGE SCALE GENOMIC DNA]</scope>
    <source>
        <strain evidence="4 5">CGMCC 4.7125</strain>
    </source>
</reference>
<feature type="transmembrane region" description="Helical" evidence="2">
    <location>
        <begin position="87"/>
        <end position="107"/>
    </location>
</feature>
<dbReference type="PANTHER" id="PTHR35788:SF1">
    <property type="entry name" value="EXPORTED PROTEIN"/>
    <property type="match status" value="1"/>
</dbReference>
<evidence type="ECO:0000259" key="3">
    <source>
        <dbReference type="Pfam" id="PF12229"/>
    </source>
</evidence>
<dbReference type="Proteomes" id="UP000238362">
    <property type="component" value="Unassembled WGS sequence"/>
</dbReference>
<keyword evidence="2" id="KW-1133">Transmembrane helix</keyword>
<accession>A0A2T0LZG4</accession>